<organism evidence="5 6">
    <name type="scientific">Xanthomonas citri pv. citri</name>
    <dbReference type="NCBI Taxonomy" id="611301"/>
    <lineage>
        <taxon>Bacteria</taxon>
        <taxon>Pseudomonadati</taxon>
        <taxon>Pseudomonadota</taxon>
        <taxon>Gammaproteobacteria</taxon>
        <taxon>Lysobacterales</taxon>
        <taxon>Lysobacteraceae</taxon>
        <taxon>Xanthomonas</taxon>
    </lineage>
</organism>
<dbReference type="SUPFAM" id="SSF53649">
    <property type="entry name" value="Alkaline phosphatase-like"/>
    <property type="match status" value="1"/>
</dbReference>
<evidence type="ECO:0000313" key="5">
    <source>
        <dbReference type="EMBL" id="MBD4340561.1"/>
    </source>
</evidence>
<keyword evidence="3" id="KW-0464">Manganese</keyword>
<reference evidence="5" key="1">
    <citation type="submission" date="2020-01" db="EMBL/GenBank/DDBJ databases">
        <authorList>
            <person name="Richard D."/>
        </authorList>
    </citation>
    <scope>NUCLEOTIDE SEQUENCE</scope>
    <source>
        <strain evidence="5">JP541</strain>
    </source>
</reference>
<dbReference type="Pfam" id="PF01676">
    <property type="entry name" value="Metalloenzyme"/>
    <property type="match status" value="1"/>
</dbReference>
<dbReference type="GO" id="GO:0005829">
    <property type="term" value="C:cytosol"/>
    <property type="evidence" value="ECO:0007669"/>
    <property type="project" value="TreeGrafter"/>
</dbReference>
<dbReference type="AlphaFoldDB" id="A0A8I0HGD7"/>
<keyword evidence="5" id="KW-0413">Isomerase</keyword>
<comment type="caution">
    <text evidence="5">The sequence shown here is derived from an EMBL/GenBank/DDBJ whole genome shotgun (WGS) entry which is preliminary data.</text>
</comment>
<dbReference type="InterPro" id="IPR017850">
    <property type="entry name" value="Alkaline_phosphatase_core_sf"/>
</dbReference>
<dbReference type="Proteomes" id="UP000653002">
    <property type="component" value="Unassembled WGS sequence"/>
</dbReference>
<comment type="similarity">
    <text evidence="1">Belongs to the phosphopentomutase family.</text>
</comment>
<feature type="non-terminal residue" evidence="5">
    <location>
        <position position="81"/>
    </location>
</feature>
<protein>
    <submittedName>
        <fullName evidence="5">Phosphopentomutase</fullName>
        <ecNumber evidence="5">5.4.2.7</ecNumber>
    </submittedName>
</protein>
<dbReference type="Gene3D" id="3.40.720.10">
    <property type="entry name" value="Alkaline Phosphatase, subunit A"/>
    <property type="match status" value="1"/>
</dbReference>
<dbReference type="PANTHER" id="PTHR21110:SF0">
    <property type="entry name" value="PHOSPHOPENTOMUTASE"/>
    <property type="match status" value="1"/>
</dbReference>
<feature type="domain" description="Metalloenzyme" evidence="4">
    <location>
        <begin position="15"/>
        <end position="80"/>
    </location>
</feature>
<dbReference type="PANTHER" id="PTHR21110">
    <property type="entry name" value="PHOSPHOPENTOMUTASE"/>
    <property type="match status" value="1"/>
</dbReference>
<dbReference type="GO" id="GO:0008973">
    <property type="term" value="F:phosphopentomutase activity"/>
    <property type="evidence" value="ECO:0007669"/>
    <property type="project" value="UniProtKB-EC"/>
</dbReference>
<dbReference type="InterPro" id="IPR006124">
    <property type="entry name" value="Metalloenzyme"/>
</dbReference>
<proteinExistence type="inferred from homology"/>
<dbReference type="InterPro" id="IPR010045">
    <property type="entry name" value="DeoB"/>
</dbReference>
<gene>
    <name evidence="5" type="ORF">GUH15_31875</name>
</gene>
<dbReference type="GO" id="GO:0043094">
    <property type="term" value="P:metabolic compound salvage"/>
    <property type="evidence" value="ECO:0007669"/>
    <property type="project" value="InterPro"/>
</dbReference>
<evidence type="ECO:0000313" key="6">
    <source>
        <dbReference type="Proteomes" id="UP000653002"/>
    </source>
</evidence>
<accession>A0A8I0HGD7</accession>
<dbReference type="EMBL" id="JAABFR010002745">
    <property type="protein sequence ID" value="MBD4340561.1"/>
    <property type="molecule type" value="Genomic_DNA"/>
</dbReference>
<evidence type="ECO:0000256" key="3">
    <source>
        <dbReference type="ARBA" id="ARBA00023211"/>
    </source>
</evidence>
<feature type="non-terminal residue" evidence="5">
    <location>
        <position position="1"/>
    </location>
</feature>
<dbReference type="EC" id="5.4.2.7" evidence="5"/>
<sequence>FPVVGIGKIEDIFCHRGVTMVDHTRNNPDGIAATQRFIESGEGAFIFVNLVDFDMLYGHRNDVEGYAAALEAFDRALPAML</sequence>
<evidence type="ECO:0000256" key="2">
    <source>
        <dbReference type="ARBA" id="ARBA00022723"/>
    </source>
</evidence>
<dbReference type="GO" id="GO:0000287">
    <property type="term" value="F:magnesium ion binding"/>
    <property type="evidence" value="ECO:0007669"/>
    <property type="project" value="InterPro"/>
</dbReference>
<keyword evidence="2" id="KW-0479">Metal-binding</keyword>
<evidence type="ECO:0000259" key="4">
    <source>
        <dbReference type="Pfam" id="PF01676"/>
    </source>
</evidence>
<dbReference type="GO" id="GO:0009117">
    <property type="term" value="P:nucleotide metabolic process"/>
    <property type="evidence" value="ECO:0007669"/>
    <property type="project" value="InterPro"/>
</dbReference>
<name>A0A8I0HGD7_XANCI</name>
<evidence type="ECO:0000256" key="1">
    <source>
        <dbReference type="ARBA" id="ARBA00010373"/>
    </source>
</evidence>